<name>A0A3P7M0S0_DIBLA</name>
<evidence type="ECO:0000313" key="3">
    <source>
        <dbReference type="Proteomes" id="UP000281553"/>
    </source>
</evidence>
<feature type="region of interest" description="Disordered" evidence="1">
    <location>
        <begin position="89"/>
        <end position="134"/>
    </location>
</feature>
<protein>
    <recommendedName>
        <fullName evidence="4">FERM adjacent (FA) domain-containing protein</fullName>
    </recommendedName>
</protein>
<sequence>MNPHLAKRLWKSAVEHHAFFRLKEPRLQKQGHHALTVGSHHQYSGKTFFQYRTTNIDRPLTESERAERGERAASVPASLNRAGLQYNSMHSLNRTHPRDMTIGKSASRDYFGPTRAPPASLEEVSTRSTYSLYA</sequence>
<keyword evidence="3" id="KW-1185">Reference proteome</keyword>
<proteinExistence type="predicted"/>
<dbReference type="GO" id="GO:0005886">
    <property type="term" value="C:plasma membrane"/>
    <property type="evidence" value="ECO:0007669"/>
    <property type="project" value="TreeGrafter"/>
</dbReference>
<evidence type="ECO:0000256" key="1">
    <source>
        <dbReference type="SAM" id="MobiDB-lite"/>
    </source>
</evidence>
<evidence type="ECO:0008006" key="4">
    <source>
        <dbReference type="Google" id="ProtNLM"/>
    </source>
</evidence>
<organism evidence="2 3">
    <name type="scientific">Dibothriocephalus latus</name>
    <name type="common">Fish tapeworm</name>
    <name type="synonym">Diphyllobothrium latum</name>
    <dbReference type="NCBI Taxonomy" id="60516"/>
    <lineage>
        <taxon>Eukaryota</taxon>
        <taxon>Metazoa</taxon>
        <taxon>Spiralia</taxon>
        <taxon>Lophotrochozoa</taxon>
        <taxon>Platyhelminthes</taxon>
        <taxon>Cestoda</taxon>
        <taxon>Eucestoda</taxon>
        <taxon>Diphyllobothriidea</taxon>
        <taxon>Diphyllobothriidae</taxon>
        <taxon>Dibothriocephalus</taxon>
    </lineage>
</organism>
<dbReference type="SUPFAM" id="SSF50729">
    <property type="entry name" value="PH domain-like"/>
    <property type="match status" value="1"/>
</dbReference>
<dbReference type="Proteomes" id="UP000281553">
    <property type="component" value="Unassembled WGS sequence"/>
</dbReference>
<dbReference type="GO" id="GO:0031032">
    <property type="term" value="P:actomyosin structure organization"/>
    <property type="evidence" value="ECO:0007669"/>
    <property type="project" value="TreeGrafter"/>
</dbReference>
<evidence type="ECO:0000313" key="2">
    <source>
        <dbReference type="EMBL" id="VDN22905.1"/>
    </source>
</evidence>
<dbReference type="AlphaFoldDB" id="A0A3P7M0S0"/>
<accession>A0A3P7M0S0</accession>
<dbReference type="GO" id="GO:0005856">
    <property type="term" value="C:cytoskeleton"/>
    <property type="evidence" value="ECO:0007669"/>
    <property type="project" value="TreeGrafter"/>
</dbReference>
<dbReference type="PANTHER" id="PTHR23280:SF21">
    <property type="entry name" value="PROTEIN 4.1 HOMOLOG"/>
    <property type="match status" value="1"/>
</dbReference>
<dbReference type="OrthoDB" id="6589456at2759"/>
<reference evidence="2 3" key="1">
    <citation type="submission" date="2018-11" db="EMBL/GenBank/DDBJ databases">
        <authorList>
            <consortium name="Pathogen Informatics"/>
        </authorList>
    </citation>
    <scope>NUCLEOTIDE SEQUENCE [LARGE SCALE GENOMIC DNA]</scope>
</reference>
<dbReference type="EMBL" id="UYRU01072974">
    <property type="protein sequence ID" value="VDN22905.1"/>
    <property type="molecule type" value="Genomic_DNA"/>
</dbReference>
<gene>
    <name evidence="2" type="ORF">DILT_LOCUS14152</name>
</gene>
<dbReference type="PANTHER" id="PTHR23280">
    <property type="entry name" value="4.1 G PROTEIN"/>
    <property type="match status" value="1"/>
</dbReference>